<accession>U4LNE6</accession>
<evidence type="ECO:0000313" key="2">
    <source>
        <dbReference type="Proteomes" id="UP000018144"/>
    </source>
</evidence>
<gene>
    <name evidence="1" type="ORF">PCON_02369</name>
</gene>
<sequence>MGCTRRHELVYAYALYTLHPSPFITLKHP</sequence>
<dbReference type="Proteomes" id="UP000018144">
    <property type="component" value="Unassembled WGS sequence"/>
</dbReference>
<proteinExistence type="predicted"/>
<dbReference type="EMBL" id="HF936265">
    <property type="protein sequence ID" value="CCX15910.1"/>
    <property type="molecule type" value="Genomic_DNA"/>
</dbReference>
<evidence type="ECO:0000313" key="1">
    <source>
        <dbReference type="EMBL" id="CCX15910.1"/>
    </source>
</evidence>
<organism evidence="1 2">
    <name type="scientific">Pyronema omphalodes (strain CBS 100304)</name>
    <name type="common">Pyronema confluens</name>
    <dbReference type="NCBI Taxonomy" id="1076935"/>
    <lineage>
        <taxon>Eukaryota</taxon>
        <taxon>Fungi</taxon>
        <taxon>Dikarya</taxon>
        <taxon>Ascomycota</taxon>
        <taxon>Pezizomycotina</taxon>
        <taxon>Pezizomycetes</taxon>
        <taxon>Pezizales</taxon>
        <taxon>Pyronemataceae</taxon>
        <taxon>Pyronema</taxon>
    </lineage>
</organism>
<protein>
    <submittedName>
        <fullName evidence="1">Uncharacterized protein</fullName>
    </submittedName>
</protein>
<keyword evidence="2" id="KW-1185">Reference proteome</keyword>
<name>U4LNE6_PYROM</name>
<dbReference type="AlphaFoldDB" id="U4LNE6"/>
<reference evidence="1 2" key="1">
    <citation type="journal article" date="2013" name="PLoS Genet.">
        <title>The genome and development-dependent transcriptomes of Pyronema confluens: a window into fungal evolution.</title>
        <authorList>
            <person name="Traeger S."/>
            <person name="Altegoer F."/>
            <person name="Freitag M."/>
            <person name="Gabaldon T."/>
            <person name="Kempken F."/>
            <person name="Kumar A."/>
            <person name="Marcet-Houben M."/>
            <person name="Poggeler S."/>
            <person name="Stajich J.E."/>
            <person name="Nowrousian M."/>
        </authorList>
    </citation>
    <scope>NUCLEOTIDE SEQUENCE [LARGE SCALE GENOMIC DNA]</scope>
    <source>
        <strain evidence="2">CBS 100304</strain>
        <tissue evidence="1">Vegetative mycelium</tissue>
    </source>
</reference>